<dbReference type="Proteomes" id="UP000037923">
    <property type="component" value="Unassembled WGS sequence"/>
</dbReference>
<dbReference type="VEuPathDB" id="TriTrypDB:LpyrH10_39_0380"/>
<organism evidence="1 2">
    <name type="scientific">Leptomonas pyrrhocoris</name>
    <name type="common">Firebug parasite</name>
    <dbReference type="NCBI Taxonomy" id="157538"/>
    <lineage>
        <taxon>Eukaryota</taxon>
        <taxon>Discoba</taxon>
        <taxon>Euglenozoa</taxon>
        <taxon>Kinetoplastea</taxon>
        <taxon>Metakinetoplastina</taxon>
        <taxon>Trypanosomatida</taxon>
        <taxon>Trypanosomatidae</taxon>
        <taxon>Leishmaniinae</taxon>
        <taxon>Leptomonas</taxon>
    </lineage>
</organism>
<evidence type="ECO:0000313" key="2">
    <source>
        <dbReference type="Proteomes" id="UP000037923"/>
    </source>
</evidence>
<keyword evidence="2" id="KW-1185">Reference proteome</keyword>
<comment type="caution">
    <text evidence="1">The sequence shown here is derived from an EMBL/GenBank/DDBJ whole genome shotgun (WGS) entry which is preliminary data.</text>
</comment>
<accession>A0A0N0DQG4</accession>
<dbReference type="RefSeq" id="XP_015651681.1">
    <property type="nucleotide sequence ID" value="XM_015809791.1"/>
</dbReference>
<dbReference type="AlphaFoldDB" id="A0A0N0DQG4"/>
<proteinExistence type="predicted"/>
<gene>
    <name evidence="1" type="ORF">ABB37_10060</name>
</gene>
<protein>
    <submittedName>
        <fullName evidence="1">Uncharacterized protein</fullName>
    </submittedName>
</protein>
<evidence type="ECO:0000313" key="1">
    <source>
        <dbReference type="EMBL" id="KPA73242.1"/>
    </source>
</evidence>
<sequence>MFRQRAGQTRSASPIFRIAVTCAFPAAAWRVSSDYLRSAAIAVFSTSKAIFASSSSLRSFLSRAALFSLELFDQRPVFSQLPTEPFLPRGYSPVAAVLRSIPAPPSGDGPIWCPRLRDPLRTRVSFVLALFHEWRRIAHGLPGWTSGNQAVLEAALRRCPHCTCEAC</sequence>
<reference evidence="1 2" key="1">
    <citation type="submission" date="2015-07" db="EMBL/GenBank/DDBJ databases">
        <title>High-quality genome of monoxenous trypanosomatid Leptomonas pyrrhocoris.</title>
        <authorList>
            <person name="Flegontov P."/>
            <person name="Butenko A."/>
            <person name="Firsov S."/>
            <person name="Vlcek C."/>
            <person name="Logacheva M.D."/>
            <person name="Field M."/>
            <person name="Filatov D."/>
            <person name="Flegontova O."/>
            <person name="Gerasimov E."/>
            <person name="Jackson A.P."/>
            <person name="Kelly S."/>
            <person name="Opperdoes F."/>
            <person name="O'Reilly A."/>
            <person name="Votypka J."/>
            <person name="Yurchenko V."/>
            <person name="Lukes J."/>
        </authorList>
    </citation>
    <scope>NUCLEOTIDE SEQUENCE [LARGE SCALE GENOMIC DNA]</scope>
    <source>
        <strain evidence="1">H10</strain>
    </source>
</reference>
<dbReference type="GeneID" id="26910340"/>
<name>A0A0N0DQG4_LEPPY</name>
<dbReference type="EMBL" id="LGTL01000039">
    <property type="protein sequence ID" value="KPA73242.1"/>
    <property type="molecule type" value="Genomic_DNA"/>
</dbReference>